<dbReference type="PANTHER" id="PTHR43537">
    <property type="entry name" value="TRANSCRIPTIONAL REGULATOR, GNTR FAMILY"/>
    <property type="match status" value="1"/>
</dbReference>
<comment type="caution">
    <text evidence="5">The sequence shown here is derived from an EMBL/GenBank/DDBJ whole genome shotgun (WGS) entry which is preliminary data.</text>
</comment>
<dbReference type="Gene3D" id="1.20.120.530">
    <property type="entry name" value="GntR ligand-binding domain-like"/>
    <property type="match status" value="1"/>
</dbReference>
<dbReference type="PANTHER" id="PTHR43537:SF5">
    <property type="entry name" value="UXU OPERON TRANSCRIPTIONAL REGULATOR"/>
    <property type="match status" value="1"/>
</dbReference>
<sequence length="227" mass="25223">MLQQSINEDAEVGRLRAYIADNRLETGARLPAERELTEKLGMKRTVLRKALDVLEREGAIWRHVGKGTFVAGGGAGRPDNVLIELGRQLTPFRMMRARLAIEPALAREAAVNAPGAAMTRMQLAMERAHSASSWNDYEVQDDIFHRSIAEASDNLLLLALFDQLNQVRRAVTWGSVSRETARPAPDHLSFAEHEAIASAIAERNPEGAHDAMRGHLRSVARRLFEEV</sequence>
<keyword evidence="3" id="KW-0804">Transcription</keyword>
<dbReference type="InterPro" id="IPR008920">
    <property type="entry name" value="TF_FadR/GntR_C"/>
</dbReference>
<dbReference type="OrthoDB" id="284307at2"/>
<dbReference type="SUPFAM" id="SSF48008">
    <property type="entry name" value="GntR ligand-binding domain-like"/>
    <property type="match status" value="1"/>
</dbReference>
<dbReference type="InterPro" id="IPR036388">
    <property type="entry name" value="WH-like_DNA-bd_sf"/>
</dbReference>
<dbReference type="InterPro" id="IPR036390">
    <property type="entry name" value="WH_DNA-bd_sf"/>
</dbReference>
<keyword evidence="1" id="KW-0805">Transcription regulation</keyword>
<dbReference type="AlphaFoldDB" id="A0A4V2MNX3"/>
<dbReference type="PRINTS" id="PR00035">
    <property type="entry name" value="HTHGNTR"/>
</dbReference>
<dbReference type="GO" id="GO:0003677">
    <property type="term" value="F:DNA binding"/>
    <property type="evidence" value="ECO:0007669"/>
    <property type="project" value="UniProtKB-KW"/>
</dbReference>
<dbReference type="SMART" id="SM00895">
    <property type="entry name" value="FCD"/>
    <property type="match status" value="1"/>
</dbReference>
<evidence type="ECO:0000256" key="3">
    <source>
        <dbReference type="ARBA" id="ARBA00023163"/>
    </source>
</evidence>
<evidence type="ECO:0000313" key="6">
    <source>
        <dbReference type="Proteomes" id="UP000291301"/>
    </source>
</evidence>
<evidence type="ECO:0000256" key="1">
    <source>
        <dbReference type="ARBA" id="ARBA00023015"/>
    </source>
</evidence>
<evidence type="ECO:0000256" key="2">
    <source>
        <dbReference type="ARBA" id="ARBA00023125"/>
    </source>
</evidence>
<dbReference type="SUPFAM" id="SSF46785">
    <property type="entry name" value="Winged helix' DNA-binding domain"/>
    <property type="match status" value="1"/>
</dbReference>
<dbReference type="Pfam" id="PF00392">
    <property type="entry name" value="GntR"/>
    <property type="match status" value="1"/>
</dbReference>
<keyword evidence="6" id="KW-1185">Reference proteome</keyword>
<dbReference type="SMART" id="SM00345">
    <property type="entry name" value="HTH_GNTR"/>
    <property type="match status" value="1"/>
</dbReference>
<keyword evidence="2" id="KW-0238">DNA-binding</keyword>
<dbReference type="InterPro" id="IPR011711">
    <property type="entry name" value="GntR_C"/>
</dbReference>
<name>A0A4V2MNX3_9HYPH</name>
<proteinExistence type="predicted"/>
<gene>
    <name evidence="5" type="ORF">E0D97_06150</name>
</gene>
<dbReference type="InterPro" id="IPR000524">
    <property type="entry name" value="Tscrpt_reg_HTH_GntR"/>
</dbReference>
<dbReference type="PROSITE" id="PS50949">
    <property type="entry name" value="HTH_GNTR"/>
    <property type="match status" value="1"/>
</dbReference>
<dbReference type="Gene3D" id="1.10.10.10">
    <property type="entry name" value="Winged helix-like DNA-binding domain superfamily/Winged helix DNA-binding domain"/>
    <property type="match status" value="1"/>
</dbReference>
<dbReference type="GO" id="GO:0003700">
    <property type="term" value="F:DNA-binding transcription factor activity"/>
    <property type="evidence" value="ECO:0007669"/>
    <property type="project" value="InterPro"/>
</dbReference>
<feature type="domain" description="HTH gntR-type" evidence="4">
    <location>
        <begin position="5"/>
        <end position="73"/>
    </location>
</feature>
<dbReference type="Pfam" id="PF07729">
    <property type="entry name" value="FCD"/>
    <property type="match status" value="1"/>
</dbReference>
<evidence type="ECO:0000259" key="4">
    <source>
        <dbReference type="PROSITE" id="PS50949"/>
    </source>
</evidence>
<evidence type="ECO:0000313" key="5">
    <source>
        <dbReference type="EMBL" id="TCD15127.1"/>
    </source>
</evidence>
<organism evidence="5 6">
    <name type="scientific">Oricola cellulosilytica</name>
    <dbReference type="NCBI Taxonomy" id="1429082"/>
    <lineage>
        <taxon>Bacteria</taxon>
        <taxon>Pseudomonadati</taxon>
        <taxon>Pseudomonadota</taxon>
        <taxon>Alphaproteobacteria</taxon>
        <taxon>Hyphomicrobiales</taxon>
        <taxon>Ahrensiaceae</taxon>
        <taxon>Oricola</taxon>
    </lineage>
</organism>
<accession>A0A4V2MNX3</accession>
<dbReference type="EMBL" id="SJST01000002">
    <property type="protein sequence ID" value="TCD15127.1"/>
    <property type="molecule type" value="Genomic_DNA"/>
</dbReference>
<dbReference type="Proteomes" id="UP000291301">
    <property type="component" value="Unassembled WGS sequence"/>
</dbReference>
<reference evidence="5 6" key="1">
    <citation type="journal article" date="2015" name="Antonie Van Leeuwenhoek">
        <title>Oricola cellulosilytica gen. nov., sp. nov., a cellulose-degrading bacterium of the family Phyllobacteriaceae isolated from surface seashore water, and emended descriptions of Mesorhizobium loti and Phyllobacterium myrsinacearum.</title>
        <authorList>
            <person name="Hameed A."/>
            <person name="Shahina M."/>
            <person name="Lai W.A."/>
            <person name="Lin S.Y."/>
            <person name="Young L.S."/>
            <person name="Liu Y.C."/>
            <person name="Hsu Y.H."/>
            <person name="Young C.C."/>
        </authorList>
    </citation>
    <scope>NUCLEOTIDE SEQUENCE [LARGE SCALE GENOMIC DNA]</scope>
    <source>
        <strain evidence="5 6">KCTC 52183</strain>
    </source>
</reference>
<protein>
    <submittedName>
        <fullName evidence="5">FadR family transcriptional regulator</fullName>
    </submittedName>
</protein>
<dbReference type="CDD" id="cd07377">
    <property type="entry name" value="WHTH_GntR"/>
    <property type="match status" value="1"/>
</dbReference>
<dbReference type="RefSeq" id="WP_131566787.1">
    <property type="nucleotide sequence ID" value="NZ_JAINFK010000004.1"/>
</dbReference>